<feature type="transmembrane region" description="Helical" evidence="6">
    <location>
        <begin position="56"/>
        <end position="81"/>
    </location>
</feature>
<keyword evidence="4 6" id="KW-1133">Transmembrane helix</keyword>
<dbReference type="EMBL" id="JDVG02000531">
    <property type="protein sequence ID" value="KFB71526.1"/>
    <property type="molecule type" value="Genomic_DNA"/>
</dbReference>
<evidence type="ECO:0000256" key="2">
    <source>
        <dbReference type="ARBA" id="ARBA00022475"/>
    </source>
</evidence>
<evidence type="ECO:0000256" key="5">
    <source>
        <dbReference type="ARBA" id="ARBA00023136"/>
    </source>
</evidence>
<evidence type="ECO:0000256" key="1">
    <source>
        <dbReference type="ARBA" id="ARBA00004651"/>
    </source>
</evidence>
<dbReference type="PANTHER" id="PTHR30482:SF4">
    <property type="entry name" value="SLR1201 PROTEIN"/>
    <property type="match status" value="1"/>
</dbReference>
<reference evidence="7 8" key="1">
    <citation type="submission" date="2014-02" db="EMBL/GenBank/DDBJ databases">
        <title>Expanding our view of genomic diversity in Candidatus Accumulibacter clades.</title>
        <authorList>
            <person name="Skennerton C.T."/>
            <person name="Barr J.J."/>
            <person name="Slater F.R."/>
            <person name="Bond P.L."/>
            <person name="Tyson G.W."/>
        </authorList>
    </citation>
    <scope>NUCLEOTIDE SEQUENCE [LARGE SCALE GENOMIC DNA]</scope>
    <source>
        <strain evidence="8">BA-91</strain>
    </source>
</reference>
<name>A0A080LSW8_9PROT</name>
<evidence type="ECO:0000313" key="8">
    <source>
        <dbReference type="Proteomes" id="UP000020077"/>
    </source>
</evidence>
<dbReference type="InterPro" id="IPR043428">
    <property type="entry name" value="LivM-like"/>
</dbReference>
<keyword evidence="3 6" id="KW-0812">Transmembrane</keyword>
<evidence type="ECO:0000313" key="7">
    <source>
        <dbReference type="EMBL" id="KFB71526.1"/>
    </source>
</evidence>
<comment type="subcellular location">
    <subcellularLocation>
        <location evidence="1">Cell membrane</location>
        <topology evidence="1">Multi-pass membrane protein</topology>
    </subcellularLocation>
</comment>
<dbReference type="GO" id="GO:0005886">
    <property type="term" value="C:plasma membrane"/>
    <property type="evidence" value="ECO:0007669"/>
    <property type="project" value="UniProtKB-SubCell"/>
</dbReference>
<feature type="transmembrane region" description="Helical" evidence="6">
    <location>
        <begin position="20"/>
        <end position="44"/>
    </location>
</feature>
<organism evidence="7 8">
    <name type="scientific">Candidatus Accumulibacter phosphatis</name>
    <dbReference type="NCBI Taxonomy" id="327160"/>
    <lineage>
        <taxon>Bacteria</taxon>
        <taxon>Pseudomonadati</taxon>
        <taxon>Pseudomonadota</taxon>
        <taxon>Betaproteobacteria</taxon>
        <taxon>Candidatus Accumulibacter</taxon>
    </lineage>
</organism>
<sequence length="103" mass="11079">MPQVGIINPSEMSVANSIEIAIWVAVGGRGTLIGPVIGAFIVNLAKSWFTVSFPEYWLFFLGTLFIVATLYLPQGVVGLCLKLRAGMKRDRDELAPAAKGVQA</sequence>
<dbReference type="Pfam" id="PF02653">
    <property type="entry name" value="BPD_transp_2"/>
    <property type="match status" value="1"/>
</dbReference>
<dbReference type="InterPro" id="IPR001851">
    <property type="entry name" value="ABC_transp_permease"/>
</dbReference>
<evidence type="ECO:0000256" key="4">
    <source>
        <dbReference type="ARBA" id="ARBA00022989"/>
    </source>
</evidence>
<evidence type="ECO:0000256" key="3">
    <source>
        <dbReference type="ARBA" id="ARBA00022692"/>
    </source>
</evidence>
<evidence type="ECO:0000256" key="6">
    <source>
        <dbReference type="SAM" id="Phobius"/>
    </source>
</evidence>
<dbReference type="PANTHER" id="PTHR30482">
    <property type="entry name" value="HIGH-AFFINITY BRANCHED-CHAIN AMINO ACID TRANSPORT SYSTEM PERMEASE"/>
    <property type="match status" value="1"/>
</dbReference>
<dbReference type="AlphaFoldDB" id="A0A080LSW8"/>
<accession>A0A080LSW8</accession>
<keyword evidence="5 6" id="KW-0472">Membrane</keyword>
<dbReference type="GO" id="GO:0015658">
    <property type="term" value="F:branched-chain amino acid transmembrane transporter activity"/>
    <property type="evidence" value="ECO:0007669"/>
    <property type="project" value="InterPro"/>
</dbReference>
<comment type="caution">
    <text evidence="7">The sequence shown here is derived from an EMBL/GenBank/DDBJ whole genome shotgun (WGS) entry which is preliminary data.</text>
</comment>
<proteinExistence type="predicted"/>
<dbReference type="Proteomes" id="UP000020077">
    <property type="component" value="Unassembled WGS sequence"/>
</dbReference>
<gene>
    <name evidence="7" type="ORF">AW09_003326</name>
</gene>
<protein>
    <submittedName>
        <fullName evidence="7">Urea ABC transporter, permease protein UrtC</fullName>
    </submittedName>
</protein>
<keyword evidence="2" id="KW-1003">Cell membrane</keyword>